<dbReference type="PIRSF" id="PIRSF005690">
    <property type="entry name" value="GerBA"/>
    <property type="match status" value="1"/>
</dbReference>
<name>A0A0A2TU89_9BACI</name>
<evidence type="ECO:0000256" key="1">
    <source>
        <dbReference type="ARBA" id="ARBA00004141"/>
    </source>
</evidence>
<protein>
    <submittedName>
        <fullName evidence="6">Spore gernimation protein KA</fullName>
    </submittedName>
</protein>
<proteinExistence type="inferred from homology"/>
<feature type="transmembrane region" description="Helical" evidence="5">
    <location>
        <begin position="352"/>
        <end position="370"/>
    </location>
</feature>
<reference evidence="6 7" key="1">
    <citation type="journal article" date="2015" name="Stand. Genomic Sci.">
        <title>High quality draft genome sequence of the moderately halophilic bacterium Pontibacillus yanchengensis Y32(T) and comparison among Pontibacillus genomes.</title>
        <authorList>
            <person name="Huang J."/>
            <person name="Qiao Z.X."/>
            <person name="Tang J.W."/>
            <person name="Wang G."/>
        </authorList>
    </citation>
    <scope>NUCLEOTIDE SEQUENCE [LARGE SCALE GENOMIC DNA]</scope>
    <source>
        <strain evidence="6 7">Y32</strain>
    </source>
</reference>
<dbReference type="InterPro" id="IPR050768">
    <property type="entry name" value="UPF0353/GerABKA_families"/>
</dbReference>
<evidence type="ECO:0000256" key="2">
    <source>
        <dbReference type="ARBA" id="ARBA00005278"/>
    </source>
</evidence>
<dbReference type="Proteomes" id="UP000030147">
    <property type="component" value="Unassembled WGS sequence"/>
</dbReference>
<dbReference type="RefSeq" id="WP_036818931.1">
    <property type="nucleotide sequence ID" value="NZ_AVBF01000022.1"/>
</dbReference>
<dbReference type="eggNOG" id="COG0697">
    <property type="taxonomic scope" value="Bacteria"/>
</dbReference>
<evidence type="ECO:0000313" key="6">
    <source>
        <dbReference type="EMBL" id="KGP72810.1"/>
    </source>
</evidence>
<keyword evidence="5" id="KW-0812">Transmembrane</keyword>
<keyword evidence="3 4" id="KW-0472">Membrane</keyword>
<keyword evidence="5" id="KW-1133">Transmembrane helix</keyword>
<feature type="transmembrane region" description="Helical" evidence="5">
    <location>
        <begin position="433"/>
        <end position="458"/>
    </location>
</feature>
<dbReference type="AlphaFoldDB" id="A0A0A2TU89"/>
<feature type="transmembrane region" description="Helical" evidence="5">
    <location>
        <begin position="311"/>
        <end position="332"/>
    </location>
</feature>
<comment type="similarity">
    <text evidence="2 4">Belongs to the GerABKA family.</text>
</comment>
<dbReference type="Pfam" id="PF03323">
    <property type="entry name" value="GerA"/>
    <property type="match status" value="1"/>
</dbReference>
<comment type="caution">
    <text evidence="6">The sequence shown here is derived from an EMBL/GenBank/DDBJ whole genome shotgun (WGS) entry which is preliminary data.</text>
</comment>
<dbReference type="EMBL" id="AVBF01000022">
    <property type="protein sequence ID" value="KGP72810.1"/>
    <property type="molecule type" value="Genomic_DNA"/>
</dbReference>
<feature type="transmembrane region" description="Helical" evidence="5">
    <location>
        <begin position="382"/>
        <end position="400"/>
    </location>
</feature>
<keyword evidence="7" id="KW-1185">Reference proteome</keyword>
<gene>
    <name evidence="6" type="ORF">N782_10035</name>
</gene>
<evidence type="ECO:0000256" key="4">
    <source>
        <dbReference type="PIRNR" id="PIRNR005690"/>
    </source>
</evidence>
<evidence type="ECO:0000256" key="3">
    <source>
        <dbReference type="ARBA" id="ARBA00023136"/>
    </source>
</evidence>
<evidence type="ECO:0000313" key="7">
    <source>
        <dbReference type="Proteomes" id="UP000030147"/>
    </source>
</evidence>
<sequence>MSPIKRRSSKSKQKQIVENPKDFEQIKIYQDIQVNIDQIIEIFGKSPELVTKVVRESPTPYSIAFLRTLANETRVDENITEPLVEWGMNSSSGNNDVTSITNHLNVSSKVKQTQTFKEIVNGMLDGCVILFVQNSDVGLKIPVEPTPSFRKVEETKIQTVVRGPREGLVEDLDTNMSLLRRRVRNSKLRFSPMKIGKETHTKVVVTYVDDLVDQKTLDTIMERLNKIDTNKILDSGMVEELIEDRRYTPFPTIKSTERPDIVCGEILDGRVAVLVDGSPFALVAPVTFVSFFHIAEDYYEKFDLATFIRSIRLLAFWISLALPATYIAVTTFHAELLPTNILINLAAQREGVPFPAFIEVIMMEIIFELLREAGIRMPRPIGSAISIVGALVIGEAAVQAGLISAAMVIVVSLTAITSFISPYYAFSGAVRMLRFVLILFAATSGFFGMAAFTIAMVIHLSNVTSIGKSYLSPIAPLSISKLKDVLFRFPLWWDKSKFYRAFQKIKRVTRG</sequence>
<evidence type="ECO:0000256" key="5">
    <source>
        <dbReference type="SAM" id="Phobius"/>
    </source>
</evidence>
<comment type="subcellular location">
    <subcellularLocation>
        <location evidence="4">Cell membrane</location>
    </subcellularLocation>
    <subcellularLocation>
        <location evidence="1">Membrane</location>
        <topology evidence="1">Multi-pass membrane protein</topology>
    </subcellularLocation>
</comment>
<dbReference type="GO" id="GO:0009847">
    <property type="term" value="P:spore germination"/>
    <property type="evidence" value="ECO:0007669"/>
    <property type="project" value="UniProtKB-UniRule"/>
</dbReference>
<accession>A0A0A2TU89</accession>
<dbReference type="PANTHER" id="PTHR22550:SF5">
    <property type="entry name" value="LEUCINE ZIPPER PROTEIN 4"/>
    <property type="match status" value="1"/>
</dbReference>
<dbReference type="STRING" id="1385514.N782_10035"/>
<dbReference type="GO" id="GO:0005886">
    <property type="term" value="C:plasma membrane"/>
    <property type="evidence" value="ECO:0007669"/>
    <property type="project" value="UniProtKB-SubCell"/>
</dbReference>
<dbReference type="InterPro" id="IPR004995">
    <property type="entry name" value="Spore_Ger"/>
</dbReference>
<feature type="transmembrane region" description="Helical" evidence="5">
    <location>
        <begin position="406"/>
        <end position="426"/>
    </location>
</feature>
<organism evidence="6 7">
    <name type="scientific">Pontibacillus yanchengensis Y32</name>
    <dbReference type="NCBI Taxonomy" id="1385514"/>
    <lineage>
        <taxon>Bacteria</taxon>
        <taxon>Bacillati</taxon>
        <taxon>Bacillota</taxon>
        <taxon>Bacilli</taxon>
        <taxon>Bacillales</taxon>
        <taxon>Bacillaceae</taxon>
        <taxon>Pontibacillus</taxon>
    </lineage>
</organism>
<dbReference type="PANTHER" id="PTHR22550">
    <property type="entry name" value="SPORE GERMINATION PROTEIN"/>
    <property type="match status" value="1"/>
</dbReference>